<reference evidence="4" key="3">
    <citation type="submission" date="2025-09" db="UniProtKB">
        <authorList>
            <consortium name="Ensembl"/>
        </authorList>
    </citation>
    <scope>IDENTIFICATION</scope>
</reference>
<dbReference type="STRING" id="244447.ENSCSEP00000016810"/>
<dbReference type="InterPro" id="IPR008438">
    <property type="entry name" value="MYOZ"/>
</dbReference>
<proteinExistence type="inferred from homology"/>
<reference evidence="4" key="2">
    <citation type="submission" date="2025-08" db="UniProtKB">
        <authorList>
            <consortium name="Ensembl"/>
        </authorList>
    </citation>
    <scope>IDENTIFICATION</scope>
</reference>
<evidence type="ECO:0000256" key="3">
    <source>
        <dbReference type="SAM" id="MobiDB-lite"/>
    </source>
</evidence>
<dbReference type="KEGG" id="csem:103390997"/>
<dbReference type="OrthoDB" id="9887337at2759"/>
<dbReference type="Pfam" id="PF05556">
    <property type="entry name" value="Calsarcin"/>
    <property type="match status" value="1"/>
</dbReference>
<dbReference type="AlphaFoldDB" id="A0A3P8VWP5"/>
<name>A0A3P8VWP5_CYNSE</name>
<dbReference type="GeneTree" id="ENSGT00950000183027"/>
<protein>
    <submittedName>
        <fullName evidence="4">Myozenin 3a</fullName>
    </submittedName>
</protein>
<evidence type="ECO:0000256" key="2">
    <source>
        <dbReference type="ARBA" id="ARBA00022553"/>
    </source>
</evidence>
<dbReference type="InParanoid" id="A0A3P8VWP5"/>
<reference evidence="4 5" key="1">
    <citation type="journal article" date="2014" name="Nat. Genet.">
        <title>Whole-genome sequence of a flatfish provides insights into ZW sex chromosome evolution and adaptation to a benthic lifestyle.</title>
        <authorList>
            <person name="Chen S."/>
            <person name="Zhang G."/>
            <person name="Shao C."/>
            <person name="Huang Q."/>
            <person name="Liu G."/>
            <person name="Zhang P."/>
            <person name="Song W."/>
            <person name="An N."/>
            <person name="Chalopin D."/>
            <person name="Volff J.N."/>
            <person name="Hong Y."/>
            <person name="Li Q."/>
            <person name="Sha Z."/>
            <person name="Zhou H."/>
            <person name="Xie M."/>
            <person name="Yu Q."/>
            <person name="Liu Y."/>
            <person name="Xiang H."/>
            <person name="Wang N."/>
            <person name="Wu K."/>
            <person name="Yang C."/>
            <person name="Zhou Q."/>
            <person name="Liao X."/>
            <person name="Yang L."/>
            <person name="Hu Q."/>
            <person name="Zhang J."/>
            <person name="Meng L."/>
            <person name="Jin L."/>
            <person name="Tian Y."/>
            <person name="Lian J."/>
            <person name="Yang J."/>
            <person name="Miao G."/>
            <person name="Liu S."/>
            <person name="Liang Z."/>
            <person name="Yan F."/>
            <person name="Li Y."/>
            <person name="Sun B."/>
            <person name="Zhang H."/>
            <person name="Zhang J."/>
            <person name="Zhu Y."/>
            <person name="Du M."/>
            <person name="Zhao Y."/>
            <person name="Schartl M."/>
            <person name="Tang Q."/>
            <person name="Wang J."/>
        </authorList>
    </citation>
    <scope>NUCLEOTIDE SEQUENCE</scope>
</reference>
<accession>A0A3P8VWP5</accession>
<dbReference type="GO" id="GO:0051373">
    <property type="term" value="F:FATZ binding"/>
    <property type="evidence" value="ECO:0007669"/>
    <property type="project" value="TreeGrafter"/>
</dbReference>
<dbReference type="OMA" id="DYSPESN"/>
<dbReference type="PANTHER" id="PTHR15941:SF16">
    <property type="entry name" value="MYOZENIN 3A-RELATED"/>
    <property type="match status" value="1"/>
</dbReference>
<sequence>MWSNTDEMTKQRMLQAKTLSKEARGWGRNLGKKISVPKDVMIEELTVPSNRGSRMFQERQKRSEMFTLEKSGVQYTNNAQVEAIPPPQVILEPQGGKENQAFSSPGKHSLVMNLQKTVAKKGSPDVIAPGYTGPMKEIPCEKFNTTVIPKSYSSPWREALGSSEELLNALNTQLPQLPQRPSNYRCFNRSPRPFGGIMASKRVIPVIDFEAVESKYLPGAALDRMHQRPNFNRAPKGWGAAYNPESNEL</sequence>
<dbReference type="RefSeq" id="XP_008325321.1">
    <property type="nucleotide sequence ID" value="XM_008327099.2"/>
</dbReference>
<dbReference type="GO" id="GO:0030018">
    <property type="term" value="C:Z disc"/>
    <property type="evidence" value="ECO:0007669"/>
    <property type="project" value="InterPro"/>
</dbReference>
<dbReference type="PANTHER" id="PTHR15941">
    <property type="entry name" value="MYOZENIN"/>
    <property type="match status" value="1"/>
</dbReference>
<dbReference type="GeneID" id="103390997"/>
<feature type="region of interest" description="Disordered" evidence="3">
    <location>
        <begin position="227"/>
        <end position="249"/>
    </location>
</feature>
<evidence type="ECO:0000256" key="1">
    <source>
        <dbReference type="ARBA" id="ARBA00009126"/>
    </source>
</evidence>
<dbReference type="GO" id="GO:0003779">
    <property type="term" value="F:actin binding"/>
    <property type="evidence" value="ECO:0007669"/>
    <property type="project" value="TreeGrafter"/>
</dbReference>
<evidence type="ECO:0000313" key="5">
    <source>
        <dbReference type="Proteomes" id="UP000265120"/>
    </source>
</evidence>
<dbReference type="GO" id="GO:0015629">
    <property type="term" value="C:actin cytoskeleton"/>
    <property type="evidence" value="ECO:0007669"/>
    <property type="project" value="TreeGrafter"/>
</dbReference>
<evidence type="ECO:0000313" key="4">
    <source>
        <dbReference type="Ensembl" id="ENSCSEP00000016810.1"/>
    </source>
</evidence>
<organism evidence="4 5">
    <name type="scientific">Cynoglossus semilaevis</name>
    <name type="common">Tongue sole</name>
    <dbReference type="NCBI Taxonomy" id="244447"/>
    <lineage>
        <taxon>Eukaryota</taxon>
        <taxon>Metazoa</taxon>
        <taxon>Chordata</taxon>
        <taxon>Craniata</taxon>
        <taxon>Vertebrata</taxon>
        <taxon>Euteleostomi</taxon>
        <taxon>Actinopterygii</taxon>
        <taxon>Neopterygii</taxon>
        <taxon>Teleostei</taxon>
        <taxon>Neoteleostei</taxon>
        <taxon>Acanthomorphata</taxon>
        <taxon>Carangaria</taxon>
        <taxon>Pleuronectiformes</taxon>
        <taxon>Pleuronectoidei</taxon>
        <taxon>Cynoglossidae</taxon>
        <taxon>Cynoglossinae</taxon>
        <taxon>Cynoglossus</taxon>
    </lineage>
</organism>
<dbReference type="Proteomes" id="UP000265120">
    <property type="component" value="Chromosome 15"/>
</dbReference>
<dbReference type="Ensembl" id="ENSCSET00000017023.1">
    <property type="protein sequence ID" value="ENSCSEP00000016810.1"/>
    <property type="gene ID" value="ENSCSEG00000010809.1"/>
</dbReference>
<comment type="similarity">
    <text evidence="1">Belongs to the myozenin family.</text>
</comment>
<dbReference type="GO" id="GO:0031433">
    <property type="term" value="F:telethonin binding"/>
    <property type="evidence" value="ECO:0007669"/>
    <property type="project" value="TreeGrafter"/>
</dbReference>
<keyword evidence="2" id="KW-0597">Phosphoprotein</keyword>
<keyword evidence="5" id="KW-1185">Reference proteome</keyword>
<dbReference type="FunCoup" id="A0A3P8VWP5">
    <property type="interactions" value="40"/>
</dbReference>